<dbReference type="Gene3D" id="2.40.128.150">
    <property type="entry name" value="Cysteine proteinases"/>
    <property type="match status" value="1"/>
</dbReference>
<evidence type="ECO:0000256" key="1">
    <source>
        <dbReference type="ARBA" id="ARBA00006547"/>
    </source>
</evidence>
<gene>
    <name evidence="2" type="ORF">YM304_31000</name>
</gene>
<accession>A0A6C7E6T4</accession>
<dbReference type="PANTHER" id="PTHR11786">
    <property type="entry name" value="N-HYDROXYARYLAMINE O-ACETYLTRANSFERASE"/>
    <property type="match status" value="1"/>
</dbReference>
<dbReference type="AlphaFoldDB" id="A0A6C7E6T4"/>
<dbReference type="Pfam" id="PF00797">
    <property type="entry name" value="Acetyltransf_2"/>
    <property type="match status" value="1"/>
</dbReference>
<keyword evidence="3" id="KW-1185">Reference proteome</keyword>
<dbReference type="InterPro" id="IPR001447">
    <property type="entry name" value="Arylamine_N-AcTrfase"/>
</dbReference>
<reference evidence="2 3" key="1">
    <citation type="journal article" date="2013" name="Int. J. Syst. Evol. Microbiol.">
        <title>Ilumatobacter nonamiense sp. nov. and Ilumatobacter coccineum sp. nov., isolated from seashore sand.</title>
        <authorList>
            <person name="Matsumoto A."/>
            <person name="Kasai H."/>
            <person name="Matsuo Y."/>
            <person name="Shizuri Y."/>
            <person name="Ichikawa N."/>
            <person name="Fujita N."/>
            <person name="Omura S."/>
            <person name="Takahashi Y."/>
        </authorList>
    </citation>
    <scope>NUCLEOTIDE SEQUENCE [LARGE SCALE GENOMIC DNA]</scope>
    <source>
        <strain evidence="3">NBRC 103263 / KCTC 29153 / YM16-304</strain>
    </source>
</reference>
<evidence type="ECO:0000313" key="2">
    <source>
        <dbReference type="EMBL" id="BAN03414.1"/>
    </source>
</evidence>
<protein>
    <submittedName>
        <fullName evidence="2">Putative acetyltransferase</fullName>
    </submittedName>
</protein>
<comment type="similarity">
    <text evidence="1">Belongs to the arylamine N-acetyltransferase family.</text>
</comment>
<name>A0A6C7E6T4_ILUCY</name>
<dbReference type="SUPFAM" id="SSF54001">
    <property type="entry name" value="Cysteine proteinases"/>
    <property type="match status" value="1"/>
</dbReference>
<dbReference type="GO" id="GO:0016407">
    <property type="term" value="F:acetyltransferase activity"/>
    <property type="evidence" value="ECO:0007669"/>
    <property type="project" value="InterPro"/>
</dbReference>
<organism evidence="2 3">
    <name type="scientific">Ilumatobacter coccineus (strain NBRC 103263 / KCTC 29153 / YM16-304)</name>
    <dbReference type="NCBI Taxonomy" id="1313172"/>
    <lineage>
        <taxon>Bacteria</taxon>
        <taxon>Bacillati</taxon>
        <taxon>Actinomycetota</taxon>
        <taxon>Acidimicrobiia</taxon>
        <taxon>Acidimicrobiales</taxon>
        <taxon>Ilumatobacteraceae</taxon>
        <taxon>Ilumatobacter</taxon>
    </lineage>
</organism>
<dbReference type="EMBL" id="AP012057">
    <property type="protein sequence ID" value="BAN03414.1"/>
    <property type="molecule type" value="Genomic_DNA"/>
</dbReference>
<dbReference type="Gene3D" id="3.30.2140.10">
    <property type="entry name" value="Arylamine N-acetyltransferase"/>
    <property type="match status" value="1"/>
</dbReference>
<dbReference type="KEGG" id="aym:YM304_31000"/>
<sequence>MAGGFDVDAYLERIGRERPAAADAATLGDLQYAHLVAVPFENLDIVFAGGVPHDRDEAVGKILRGRGGWCFELNGACSMLLDELGYDVKLIGAAVLLDGPSKVLDHLALEVTPRESDGDAEVGAPMLVDVGFGDTFVRPLELNRSGPQDGGTNDFEFIPSPQGTTLAEVVDGIPEARYRFKRVAHRFDDFAPAASSMQRDPAKHWRSKPFATRLLGNGTDRVTLTHDTLKFRRAGTQTEQPVARHEWDDALGEWFGVERPGPWPDAT</sequence>
<dbReference type="PANTHER" id="PTHR11786:SF0">
    <property type="entry name" value="ARYLAMINE N-ACETYLTRANSFERASE 4-RELATED"/>
    <property type="match status" value="1"/>
</dbReference>
<dbReference type="InterPro" id="IPR038765">
    <property type="entry name" value="Papain-like_cys_pep_sf"/>
</dbReference>
<evidence type="ECO:0000313" key="3">
    <source>
        <dbReference type="Proteomes" id="UP000011863"/>
    </source>
</evidence>
<dbReference type="RefSeq" id="WP_015442661.1">
    <property type="nucleotide sequence ID" value="NC_020520.1"/>
</dbReference>
<proteinExistence type="inferred from homology"/>
<keyword evidence="2" id="KW-0808">Transferase</keyword>
<dbReference type="Proteomes" id="UP000011863">
    <property type="component" value="Chromosome"/>
</dbReference>